<accession>A0A8X6WMZ5</accession>
<gene>
    <name evidence="2" type="ORF">TNIN_117841</name>
</gene>
<evidence type="ECO:0000256" key="1">
    <source>
        <dbReference type="SAM" id="MobiDB-lite"/>
    </source>
</evidence>
<proteinExistence type="predicted"/>
<reference evidence="2" key="1">
    <citation type="submission" date="2020-08" db="EMBL/GenBank/DDBJ databases">
        <title>Multicomponent nature underlies the extraordinary mechanical properties of spider dragline silk.</title>
        <authorList>
            <person name="Kono N."/>
            <person name="Nakamura H."/>
            <person name="Mori M."/>
            <person name="Yoshida Y."/>
            <person name="Ohtoshi R."/>
            <person name="Malay A.D."/>
            <person name="Moran D.A.P."/>
            <person name="Tomita M."/>
            <person name="Numata K."/>
            <person name="Arakawa K."/>
        </authorList>
    </citation>
    <scope>NUCLEOTIDE SEQUENCE</scope>
</reference>
<organism evidence="2 3">
    <name type="scientific">Trichonephila inaurata madagascariensis</name>
    <dbReference type="NCBI Taxonomy" id="2747483"/>
    <lineage>
        <taxon>Eukaryota</taxon>
        <taxon>Metazoa</taxon>
        <taxon>Ecdysozoa</taxon>
        <taxon>Arthropoda</taxon>
        <taxon>Chelicerata</taxon>
        <taxon>Arachnida</taxon>
        <taxon>Araneae</taxon>
        <taxon>Araneomorphae</taxon>
        <taxon>Entelegynae</taxon>
        <taxon>Araneoidea</taxon>
        <taxon>Nephilidae</taxon>
        <taxon>Trichonephila</taxon>
        <taxon>Trichonephila inaurata</taxon>
    </lineage>
</organism>
<keyword evidence="3" id="KW-1185">Reference proteome</keyword>
<dbReference type="OrthoDB" id="6021951at2759"/>
<feature type="region of interest" description="Disordered" evidence="1">
    <location>
        <begin position="91"/>
        <end position="115"/>
    </location>
</feature>
<evidence type="ECO:0000313" key="2">
    <source>
        <dbReference type="EMBL" id="GFY38167.1"/>
    </source>
</evidence>
<sequence>MVLVGAFALRPSRQGAHRRFFPDVKATVYAEQLTPFGCSGLCANFGARPPLPGGPNSPPGWCEFPTPKPEWTVRTILHSPAQSMGEKIVSPFYSNRQNPPPAKREGGRHPFRPSSPLKRLGGHLVWFQEPTANLSQPLRGFFRPVPTRRTGTLNVQDGKGV</sequence>
<name>A0A8X6WMZ5_9ARAC</name>
<dbReference type="AlphaFoldDB" id="A0A8X6WMZ5"/>
<protein>
    <submittedName>
        <fullName evidence="2">Uncharacterized protein</fullName>
    </submittedName>
</protein>
<dbReference type="EMBL" id="BMAV01000685">
    <property type="protein sequence ID" value="GFY38167.1"/>
    <property type="molecule type" value="Genomic_DNA"/>
</dbReference>
<comment type="caution">
    <text evidence="2">The sequence shown here is derived from an EMBL/GenBank/DDBJ whole genome shotgun (WGS) entry which is preliminary data.</text>
</comment>
<dbReference type="Proteomes" id="UP000886998">
    <property type="component" value="Unassembled WGS sequence"/>
</dbReference>
<evidence type="ECO:0000313" key="3">
    <source>
        <dbReference type="Proteomes" id="UP000886998"/>
    </source>
</evidence>